<gene>
    <name evidence="1" type="ORF">Tci_507020</name>
</gene>
<dbReference type="EMBL" id="BKCJ010268471">
    <property type="protein sequence ID" value="GEZ35047.1"/>
    <property type="molecule type" value="Genomic_DNA"/>
</dbReference>
<dbReference type="AlphaFoldDB" id="A0A699IB86"/>
<evidence type="ECO:0000313" key="1">
    <source>
        <dbReference type="EMBL" id="GEZ35047.1"/>
    </source>
</evidence>
<name>A0A699IB86_TANCI</name>
<accession>A0A699IB86</accession>
<protein>
    <submittedName>
        <fullName evidence="1">Uncharacterized protein</fullName>
    </submittedName>
</protein>
<comment type="caution">
    <text evidence="1">The sequence shown here is derived from an EMBL/GenBank/DDBJ whole genome shotgun (WGS) entry which is preliminary data.</text>
</comment>
<organism evidence="1">
    <name type="scientific">Tanacetum cinerariifolium</name>
    <name type="common">Dalmatian daisy</name>
    <name type="synonym">Chrysanthemum cinerariifolium</name>
    <dbReference type="NCBI Taxonomy" id="118510"/>
    <lineage>
        <taxon>Eukaryota</taxon>
        <taxon>Viridiplantae</taxon>
        <taxon>Streptophyta</taxon>
        <taxon>Embryophyta</taxon>
        <taxon>Tracheophyta</taxon>
        <taxon>Spermatophyta</taxon>
        <taxon>Magnoliopsida</taxon>
        <taxon>eudicotyledons</taxon>
        <taxon>Gunneridae</taxon>
        <taxon>Pentapetalae</taxon>
        <taxon>asterids</taxon>
        <taxon>campanulids</taxon>
        <taxon>Asterales</taxon>
        <taxon>Asteraceae</taxon>
        <taxon>Asteroideae</taxon>
        <taxon>Anthemideae</taxon>
        <taxon>Anthemidinae</taxon>
        <taxon>Tanacetum</taxon>
    </lineage>
</organism>
<sequence>MAMDSMIILKETLQTVYAGWLPRSWMKARYQKLLIRLQLRLLENHKNTFMSRYQGSKKSSGWDMEALRIDFTMEKIIIDLICHGALLPPFDQSLWTIN</sequence>
<proteinExistence type="predicted"/>
<reference evidence="1" key="1">
    <citation type="journal article" date="2019" name="Sci. Rep.">
        <title>Draft genome of Tanacetum cinerariifolium, the natural source of mosquito coil.</title>
        <authorList>
            <person name="Yamashiro T."/>
            <person name="Shiraishi A."/>
            <person name="Satake H."/>
            <person name="Nakayama K."/>
        </authorList>
    </citation>
    <scope>NUCLEOTIDE SEQUENCE</scope>
</reference>